<proteinExistence type="predicted"/>
<name>A0A0F3N4D7_ANAPH</name>
<protein>
    <submittedName>
        <fullName evidence="1">Uncharacterized protein</fullName>
    </submittedName>
</protein>
<dbReference type="AlphaFoldDB" id="A0A0F3N4D7"/>
<comment type="caution">
    <text evidence="1">The sequence shown here is derived from an EMBL/GenBank/DDBJ whole genome shotgun (WGS) entry which is preliminary data.</text>
</comment>
<dbReference type="EMBL" id="LANT01000009">
    <property type="protein sequence ID" value="KJV62953.1"/>
    <property type="molecule type" value="Genomic_DNA"/>
</dbReference>
<dbReference type="Proteomes" id="UP000033754">
    <property type="component" value="Unassembled WGS sequence"/>
</dbReference>
<sequence length="42" mass="4692">MVIDFFTLDIWSAVGFVRLLDRCTVGKGDNRGLYCCAVLPLL</sequence>
<accession>A0A0F3N4D7</accession>
<gene>
    <name evidence="1" type="ORF">EPHNCH_1340</name>
</gene>
<evidence type="ECO:0000313" key="2">
    <source>
        <dbReference type="Proteomes" id="UP000033754"/>
    </source>
</evidence>
<reference evidence="1 2" key="1">
    <citation type="submission" date="2015-01" db="EMBL/GenBank/DDBJ databases">
        <title>Genome Sequencing of Rickettsiales.</title>
        <authorList>
            <person name="Daugherty S.C."/>
            <person name="Su Q."/>
            <person name="Abolude K."/>
            <person name="Beier-Sexton M."/>
            <person name="Carlyon J.A."/>
            <person name="Carter R."/>
            <person name="Day N.P."/>
            <person name="Dumler S.J."/>
            <person name="Dyachenko V."/>
            <person name="Godinez A."/>
            <person name="Kurtti T.J."/>
            <person name="Lichay M."/>
            <person name="Mullins K.E."/>
            <person name="Ott S."/>
            <person name="Pappas-Brown V."/>
            <person name="Paris D.H."/>
            <person name="Patel P."/>
            <person name="Richards A.L."/>
            <person name="Sadzewicz L."/>
            <person name="Sears K."/>
            <person name="Seidman D."/>
            <person name="Sengamalay N."/>
            <person name="Stenos J."/>
            <person name="Tallon L.J."/>
            <person name="Vincent G."/>
            <person name="Fraser C.M."/>
            <person name="Munderloh U."/>
            <person name="Dunning-Hotopp J.C."/>
        </authorList>
    </citation>
    <scope>NUCLEOTIDE SEQUENCE [LARGE SCALE GENOMIC DNA]</scope>
    <source>
        <strain evidence="1 2">NCH-1</strain>
    </source>
</reference>
<evidence type="ECO:0000313" key="1">
    <source>
        <dbReference type="EMBL" id="KJV62953.1"/>
    </source>
</evidence>
<organism evidence="1 2">
    <name type="scientific">Anaplasma phagocytophilum str. NCH-1</name>
    <dbReference type="NCBI Taxonomy" id="1359161"/>
    <lineage>
        <taxon>Bacteria</taxon>
        <taxon>Pseudomonadati</taxon>
        <taxon>Pseudomonadota</taxon>
        <taxon>Alphaproteobacteria</taxon>
        <taxon>Rickettsiales</taxon>
        <taxon>Anaplasmataceae</taxon>
        <taxon>Anaplasma</taxon>
        <taxon>phagocytophilum group</taxon>
    </lineage>
</organism>